<dbReference type="AlphaFoldDB" id="A0AAW0K0N9"/>
<dbReference type="GO" id="GO:0003676">
    <property type="term" value="F:nucleic acid binding"/>
    <property type="evidence" value="ECO:0007669"/>
    <property type="project" value="InterPro"/>
</dbReference>
<dbReference type="InterPro" id="IPR044730">
    <property type="entry name" value="RNase_H-like_dom_plant"/>
</dbReference>
<keyword evidence="3" id="KW-1185">Reference proteome</keyword>
<comment type="caution">
    <text evidence="2">The sequence shown here is derived from an EMBL/GenBank/DDBJ whole genome shotgun (WGS) entry which is preliminary data.</text>
</comment>
<feature type="domain" description="RNase H type-1" evidence="1">
    <location>
        <begin position="85"/>
        <end position="207"/>
    </location>
</feature>
<dbReference type="InterPro" id="IPR036397">
    <property type="entry name" value="RNaseH_sf"/>
</dbReference>
<dbReference type="Proteomes" id="UP000237347">
    <property type="component" value="Unassembled WGS sequence"/>
</dbReference>
<dbReference type="SUPFAM" id="SSF53098">
    <property type="entry name" value="Ribonuclease H-like"/>
    <property type="match status" value="1"/>
</dbReference>
<accession>A0AAW0K0N9</accession>
<dbReference type="EMBL" id="PKMF04000427">
    <property type="protein sequence ID" value="KAK7832298.1"/>
    <property type="molecule type" value="Genomic_DNA"/>
</dbReference>
<sequence length="235" mass="26623">MLIDKERCCWIEDVVDNNFIPHEARMIKSITLCFSNAEDKLYWPSMVDRAYSIKAGYRFLIDDELIPNLYPNQMGASPYGLVQINFDGMVFQEKGEAGLGIIIYNDHGLVMAALTQVIPLPTSVEIMEVLAARRALIFAKELTFDHIILEGDSDIAIYAMKGEGYSTASFGHILSDIKALVAHFKHVVFRHTRRQGNKVAHNLARAACNFYPFCTWIEEIPVVFVVDYIAEIINE</sequence>
<proteinExistence type="predicted"/>
<dbReference type="Pfam" id="PF13456">
    <property type="entry name" value="RVT_3"/>
    <property type="match status" value="1"/>
</dbReference>
<dbReference type="CDD" id="cd06222">
    <property type="entry name" value="RNase_H_like"/>
    <property type="match status" value="1"/>
</dbReference>
<evidence type="ECO:0000313" key="2">
    <source>
        <dbReference type="EMBL" id="KAK7832298.1"/>
    </source>
</evidence>
<protein>
    <recommendedName>
        <fullName evidence="1">RNase H type-1 domain-containing protein</fullName>
    </recommendedName>
</protein>
<dbReference type="PANTHER" id="PTHR47074">
    <property type="entry name" value="BNAC02G40300D PROTEIN"/>
    <property type="match status" value="1"/>
</dbReference>
<gene>
    <name evidence="2" type="ORF">CFP56_026625</name>
</gene>
<dbReference type="Gene3D" id="3.30.420.10">
    <property type="entry name" value="Ribonuclease H-like superfamily/Ribonuclease H"/>
    <property type="match status" value="1"/>
</dbReference>
<dbReference type="GO" id="GO:0004523">
    <property type="term" value="F:RNA-DNA hybrid ribonuclease activity"/>
    <property type="evidence" value="ECO:0007669"/>
    <property type="project" value="InterPro"/>
</dbReference>
<organism evidence="2 3">
    <name type="scientific">Quercus suber</name>
    <name type="common">Cork oak</name>
    <dbReference type="NCBI Taxonomy" id="58331"/>
    <lineage>
        <taxon>Eukaryota</taxon>
        <taxon>Viridiplantae</taxon>
        <taxon>Streptophyta</taxon>
        <taxon>Embryophyta</taxon>
        <taxon>Tracheophyta</taxon>
        <taxon>Spermatophyta</taxon>
        <taxon>Magnoliopsida</taxon>
        <taxon>eudicotyledons</taxon>
        <taxon>Gunneridae</taxon>
        <taxon>Pentapetalae</taxon>
        <taxon>rosids</taxon>
        <taxon>fabids</taxon>
        <taxon>Fagales</taxon>
        <taxon>Fagaceae</taxon>
        <taxon>Quercus</taxon>
    </lineage>
</organism>
<dbReference type="InterPro" id="IPR012337">
    <property type="entry name" value="RNaseH-like_sf"/>
</dbReference>
<dbReference type="PANTHER" id="PTHR47074:SF48">
    <property type="entry name" value="POLYNUCLEOTIDYL TRANSFERASE, RIBONUCLEASE H-LIKE SUPERFAMILY PROTEIN"/>
    <property type="match status" value="1"/>
</dbReference>
<reference evidence="2 3" key="1">
    <citation type="journal article" date="2018" name="Sci. Data">
        <title>The draft genome sequence of cork oak.</title>
        <authorList>
            <person name="Ramos A.M."/>
            <person name="Usie A."/>
            <person name="Barbosa P."/>
            <person name="Barros P.M."/>
            <person name="Capote T."/>
            <person name="Chaves I."/>
            <person name="Simoes F."/>
            <person name="Abreu I."/>
            <person name="Carrasquinho I."/>
            <person name="Faro C."/>
            <person name="Guimaraes J.B."/>
            <person name="Mendonca D."/>
            <person name="Nobrega F."/>
            <person name="Rodrigues L."/>
            <person name="Saibo N.J.M."/>
            <person name="Varela M.C."/>
            <person name="Egas C."/>
            <person name="Matos J."/>
            <person name="Miguel C.M."/>
            <person name="Oliveira M.M."/>
            <person name="Ricardo C.P."/>
            <person name="Goncalves S."/>
        </authorList>
    </citation>
    <scope>NUCLEOTIDE SEQUENCE [LARGE SCALE GENOMIC DNA]</scope>
    <source>
        <strain evidence="3">cv. HL8</strain>
    </source>
</reference>
<dbReference type="InterPro" id="IPR052929">
    <property type="entry name" value="RNase_H-like_EbsB-rel"/>
</dbReference>
<name>A0AAW0K0N9_QUESU</name>
<evidence type="ECO:0000313" key="3">
    <source>
        <dbReference type="Proteomes" id="UP000237347"/>
    </source>
</evidence>
<evidence type="ECO:0000259" key="1">
    <source>
        <dbReference type="Pfam" id="PF13456"/>
    </source>
</evidence>
<dbReference type="InterPro" id="IPR002156">
    <property type="entry name" value="RNaseH_domain"/>
</dbReference>